<dbReference type="CDD" id="cd02932">
    <property type="entry name" value="OYE_YqiM_FMN"/>
    <property type="match status" value="1"/>
</dbReference>
<evidence type="ECO:0000313" key="7">
    <source>
        <dbReference type="EMBL" id="KAF7942622.1"/>
    </source>
</evidence>
<evidence type="ECO:0000259" key="6">
    <source>
        <dbReference type="Pfam" id="PF00724"/>
    </source>
</evidence>
<feature type="domain" description="NADH:flavin oxidoreductase/NADH oxidase N-terminal" evidence="6">
    <location>
        <begin position="62"/>
        <end position="418"/>
    </location>
</feature>
<gene>
    <name evidence="7" type="ORF">EAE97_006076</name>
</gene>
<keyword evidence="4" id="KW-0521">NADP</keyword>
<dbReference type="GO" id="GO:0050661">
    <property type="term" value="F:NADP binding"/>
    <property type="evidence" value="ECO:0007669"/>
    <property type="project" value="InterPro"/>
</dbReference>
<dbReference type="InterPro" id="IPR044152">
    <property type="entry name" value="YqjM-like"/>
</dbReference>
<evidence type="ECO:0000256" key="3">
    <source>
        <dbReference type="ARBA" id="ARBA00022643"/>
    </source>
</evidence>
<dbReference type="InterPro" id="IPR001155">
    <property type="entry name" value="OxRdtase_FMN_N"/>
</dbReference>
<dbReference type="Pfam" id="PF00724">
    <property type="entry name" value="Oxidored_FMN"/>
    <property type="match status" value="1"/>
</dbReference>
<keyword evidence="3" id="KW-0288">FMN</keyword>
<dbReference type="InterPro" id="IPR013785">
    <property type="entry name" value="Aldolase_TIM"/>
</dbReference>
<dbReference type="RefSeq" id="XP_038732296.1">
    <property type="nucleotide sequence ID" value="XM_038876589.1"/>
</dbReference>
<evidence type="ECO:0000256" key="2">
    <source>
        <dbReference type="ARBA" id="ARBA00022630"/>
    </source>
</evidence>
<name>A0A9P5LUD3_9HELO</name>
<dbReference type="Proteomes" id="UP000710849">
    <property type="component" value="Unassembled WGS sequence"/>
</dbReference>
<evidence type="ECO:0000256" key="1">
    <source>
        <dbReference type="ARBA" id="ARBA00001917"/>
    </source>
</evidence>
<sequence>MGATRYLNVDDESSIIEIVNEPAPNGSDTSLSISTPYFTPKQDPVAGTAIATKTDGQEIPPLFTPLKIRGVELQNRILLSPLCQYSAEDGHQTDWHLAHLGGIISRGPGLSFIEATAVLPEGRITPEDCGLWKDSQIAPLRRIVQFAHSQGQKIGIQLAHAGRKASTVAPWLSMSRGPAAVSKNVNGYDNDGFTPAHGWPDNVKGPSPIAYKDKNIIPHKMTRDDIKSLVEAFGDAAKRAIEAGFDAIEIHGAHGYLLHQFLSPASNKRTDDYGGSFENRTRVVLEIVDLTRQIMPKDMPLFFRVSASEWLEHLAPEPSWDIQESIKLAKILAARGVDALDVSSGGNDPRQKINGGPGYQAPFARQIKLAVGNSLLVGTVGSITSGVQANDLLKDSGLNMIFIGRMFQKNPGLVWTFADELGVDIKVANQIQWGFGGHRRK</sequence>
<organism evidence="7 8">
    <name type="scientific">Botrytis byssoidea</name>
    <dbReference type="NCBI Taxonomy" id="139641"/>
    <lineage>
        <taxon>Eukaryota</taxon>
        <taxon>Fungi</taxon>
        <taxon>Dikarya</taxon>
        <taxon>Ascomycota</taxon>
        <taxon>Pezizomycotina</taxon>
        <taxon>Leotiomycetes</taxon>
        <taxon>Helotiales</taxon>
        <taxon>Sclerotiniaceae</taxon>
        <taxon>Botrytis</taxon>
    </lineage>
</organism>
<dbReference type="GO" id="GO:0010181">
    <property type="term" value="F:FMN binding"/>
    <property type="evidence" value="ECO:0007669"/>
    <property type="project" value="InterPro"/>
</dbReference>
<dbReference type="AlphaFoldDB" id="A0A9P5LUD3"/>
<proteinExistence type="predicted"/>
<dbReference type="PANTHER" id="PTHR43303:SF4">
    <property type="entry name" value="NADPH DEHYDROGENASE C23G7.10C-RELATED"/>
    <property type="match status" value="1"/>
</dbReference>
<evidence type="ECO:0000256" key="5">
    <source>
        <dbReference type="ARBA" id="ARBA00023002"/>
    </source>
</evidence>
<keyword evidence="2" id="KW-0285">Flavoprotein</keyword>
<dbReference type="EMBL" id="RCSW01000011">
    <property type="protein sequence ID" value="KAF7942622.1"/>
    <property type="molecule type" value="Genomic_DNA"/>
</dbReference>
<dbReference type="PANTHER" id="PTHR43303">
    <property type="entry name" value="NADPH DEHYDROGENASE C23G7.10C-RELATED"/>
    <property type="match status" value="1"/>
</dbReference>
<evidence type="ECO:0000256" key="4">
    <source>
        <dbReference type="ARBA" id="ARBA00022857"/>
    </source>
</evidence>
<comment type="caution">
    <text evidence="7">The sequence shown here is derived from an EMBL/GenBank/DDBJ whole genome shotgun (WGS) entry which is preliminary data.</text>
</comment>
<accession>A0A9P5LUD3</accession>
<evidence type="ECO:0000313" key="8">
    <source>
        <dbReference type="Proteomes" id="UP000710849"/>
    </source>
</evidence>
<protein>
    <recommendedName>
        <fullName evidence="6">NADH:flavin oxidoreductase/NADH oxidase N-terminal domain-containing protein</fullName>
    </recommendedName>
</protein>
<keyword evidence="5" id="KW-0560">Oxidoreductase</keyword>
<reference evidence="7 8" key="1">
    <citation type="journal article" date="2020" name="Genome Biol. Evol.">
        <title>Comparative genomics of Sclerotiniaceae.</title>
        <authorList>
            <person name="Valero Jimenez C.A."/>
            <person name="Steentjes M."/>
            <person name="Scholten O.E."/>
            <person name="Van Kan J.A.L."/>
        </authorList>
    </citation>
    <scope>NUCLEOTIDE SEQUENCE [LARGE SCALE GENOMIC DNA]</scope>
    <source>
        <strain evidence="7 8">MUCL 94</strain>
    </source>
</reference>
<keyword evidence="8" id="KW-1185">Reference proteome</keyword>
<dbReference type="SUPFAM" id="SSF51395">
    <property type="entry name" value="FMN-linked oxidoreductases"/>
    <property type="match status" value="1"/>
</dbReference>
<dbReference type="GeneID" id="62149665"/>
<dbReference type="GO" id="GO:0003959">
    <property type="term" value="F:NADPH dehydrogenase activity"/>
    <property type="evidence" value="ECO:0007669"/>
    <property type="project" value="InterPro"/>
</dbReference>
<comment type="cofactor">
    <cofactor evidence="1">
        <name>FMN</name>
        <dbReference type="ChEBI" id="CHEBI:58210"/>
    </cofactor>
</comment>
<dbReference type="Gene3D" id="3.20.20.70">
    <property type="entry name" value="Aldolase class I"/>
    <property type="match status" value="1"/>
</dbReference>